<dbReference type="Gene3D" id="1.50.10.20">
    <property type="match status" value="1"/>
</dbReference>
<feature type="binding site" evidence="1">
    <location>
        <position position="298"/>
    </location>
    <ligand>
        <name>Zn(2+)</name>
        <dbReference type="ChEBI" id="CHEBI:29105"/>
    </ligand>
</feature>
<feature type="binding site" evidence="1">
    <location>
        <position position="248"/>
    </location>
    <ligand>
        <name>Zn(2+)</name>
        <dbReference type="ChEBI" id="CHEBI:29105"/>
    </ligand>
</feature>
<feature type="binding site" evidence="1">
    <location>
        <position position="297"/>
    </location>
    <ligand>
        <name>Zn(2+)</name>
        <dbReference type="ChEBI" id="CHEBI:29105"/>
    </ligand>
</feature>
<protein>
    <submittedName>
        <fullName evidence="2">Nisin biosynthesis protein nisC</fullName>
    </submittedName>
</protein>
<dbReference type="Proteomes" id="UP000254807">
    <property type="component" value="Unassembled WGS sequence"/>
</dbReference>
<dbReference type="SMART" id="SM01260">
    <property type="entry name" value="LANC_like"/>
    <property type="match status" value="1"/>
</dbReference>
<dbReference type="SUPFAM" id="SSF158745">
    <property type="entry name" value="LanC-like"/>
    <property type="match status" value="1"/>
</dbReference>
<name>A0A376GXU9_ENTGA</name>
<keyword evidence="1" id="KW-0862">Zinc</keyword>
<dbReference type="Pfam" id="PF05147">
    <property type="entry name" value="LANC_like"/>
    <property type="match status" value="1"/>
</dbReference>
<proteinExistence type="predicted"/>
<sequence>MKNKILKKIDSDYSFRNCRDSLLLDYYYREYCGKSIIDDETISRLLNSVKINYLYMDNVNGLPLLGTSIICSKDIIERNMFTKLKGNTVLLLKKKINLLQKMDISMKREEFISGNIGLINFVAHNFFDESKEFLLEELERVYFLTNINNRIPTWKTSNKESNSLDLEKMPNGHLRFGIAHGSSGLLIFLVKCFNKGIGNKEKNLEKIKVLTDFLLKEMYPAFFWPAKKPLDEIGIKKQYIFPNQLSWCYGSSGIVYSLYLAAQALKDYKLLEYVSIKFLENTIVNDFELLFDNYFVCHGYLGMMLILQKMDLINNSLWNSFEKIVVQEQKNDYSLKDKFNLLTGETSILSGLFSLINTRKNDPLKQLLFLEEW</sequence>
<reference evidence="2 3" key="1">
    <citation type="submission" date="2018-06" db="EMBL/GenBank/DDBJ databases">
        <authorList>
            <consortium name="Pathogen Informatics"/>
            <person name="Doyle S."/>
        </authorList>
    </citation>
    <scope>NUCLEOTIDE SEQUENCE [LARGE SCALE GENOMIC DNA]</scope>
    <source>
        <strain evidence="2 3">NCTC12360</strain>
    </source>
</reference>
<accession>A0A376GXU9</accession>
<dbReference type="PRINTS" id="PR01950">
    <property type="entry name" value="LANCSUPER"/>
</dbReference>
<evidence type="ECO:0000313" key="2">
    <source>
        <dbReference type="EMBL" id="STD83371.1"/>
    </source>
</evidence>
<dbReference type="AlphaFoldDB" id="A0A376GXU9"/>
<gene>
    <name evidence="2" type="primary">nisC</name>
    <name evidence="2" type="ORF">NCTC12360_01836</name>
</gene>
<dbReference type="RefSeq" id="WP_060815643.1">
    <property type="nucleotide sequence ID" value="NZ_JBHULA010000022.1"/>
</dbReference>
<keyword evidence="1" id="KW-0479">Metal-binding</keyword>
<organism evidence="2 3">
    <name type="scientific">Enterococcus gallinarum</name>
    <dbReference type="NCBI Taxonomy" id="1353"/>
    <lineage>
        <taxon>Bacteria</taxon>
        <taxon>Bacillati</taxon>
        <taxon>Bacillota</taxon>
        <taxon>Bacilli</taxon>
        <taxon>Lactobacillales</taxon>
        <taxon>Enterococcaceae</taxon>
        <taxon>Enterococcus</taxon>
    </lineage>
</organism>
<dbReference type="EMBL" id="UFYW01000001">
    <property type="protein sequence ID" value="STD83371.1"/>
    <property type="molecule type" value="Genomic_DNA"/>
</dbReference>
<dbReference type="GO" id="GO:0046872">
    <property type="term" value="F:metal ion binding"/>
    <property type="evidence" value="ECO:0007669"/>
    <property type="project" value="UniProtKB-KW"/>
</dbReference>
<dbReference type="GO" id="GO:0031179">
    <property type="term" value="P:peptide modification"/>
    <property type="evidence" value="ECO:0007669"/>
    <property type="project" value="InterPro"/>
</dbReference>
<evidence type="ECO:0000256" key="1">
    <source>
        <dbReference type="PIRSR" id="PIRSR607822-1"/>
    </source>
</evidence>
<dbReference type="OrthoDB" id="1882482at2"/>
<keyword evidence="3" id="KW-1185">Reference proteome</keyword>
<dbReference type="InterPro" id="IPR007822">
    <property type="entry name" value="LANC-like"/>
</dbReference>
<evidence type="ECO:0000313" key="3">
    <source>
        <dbReference type="Proteomes" id="UP000254807"/>
    </source>
</evidence>